<keyword evidence="1" id="KW-0732">Signal</keyword>
<dbReference type="InterPro" id="IPR055356">
    <property type="entry name" value="ZP-N"/>
</dbReference>
<protein>
    <submittedName>
        <fullName evidence="3">Zona pellucida sperm-binding protein 3</fullName>
    </submittedName>
</protein>
<dbReference type="Pfam" id="PF23344">
    <property type="entry name" value="ZP-N"/>
    <property type="match status" value="1"/>
</dbReference>
<feature type="chain" id="PRO_5021368202" evidence="1">
    <location>
        <begin position="22"/>
        <end position="204"/>
    </location>
</feature>
<gene>
    <name evidence="3" type="primary">ZP3_2</name>
    <name evidence="3" type="ORF">EYF80_026075</name>
</gene>
<comment type="caution">
    <text evidence="3">The sequence shown here is derived from an EMBL/GenBank/DDBJ whole genome shotgun (WGS) entry which is preliminary data.</text>
</comment>
<accession>A0A4Z2HCP2</accession>
<reference evidence="3 4" key="1">
    <citation type="submission" date="2019-03" db="EMBL/GenBank/DDBJ databases">
        <title>First draft genome of Liparis tanakae, snailfish: a comprehensive survey of snailfish specific genes.</title>
        <authorList>
            <person name="Kim W."/>
            <person name="Song I."/>
            <person name="Jeong J.-H."/>
            <person name="Kim D."/>
            <person name="Kim S."/>
            <person name="Ryu S."/>
            <person name="Song J.Y."/>
            <person name="Lee S.K."/>
        </authorList>
    </citation>
    <scope>NUCLEOTIDE SEQUENCE [LARGE SCALE GENOMIC DNA]</scope>
    <source>
        <tissue evidence="3">Muscle</tissue>
    </source>
</reference>
<dbReference type="GO" id="GO:0007339">
    <property type="term" value="P:binding of sperm to zona pellucida"/>
    <property type="evidence" value="ECO:0007669"/>
    <property type="project" value="TreeGrafter"/>
</dbReference>
<dbReference type="Gene3D" id="2.60.40.3210">
    <property type="entry name" value="Zona pellucida, ZP-N domain"/>
    <property type="match status" value="1"/>
</dbReference>
<feature type="signal peptide" evidence="1">
    <location>
        <begin position="1"/>
        <end position="21"/>
    </location>
</feature>
<evidence type="ECO:0000313" key="4">
    <source>
        <dbReference type="Proteomes" id="UP000314294"/>
    </source>
</evidence>
<dbReference type="FunFam" id="2.60.40.3210:FF:000001">
    <property type="entry name" value="Zona pellucida sperm-binding protein 3"/>
    <property type="match status" value="1"/>
</dbReference>
<feature type="domain" description="ZP" evidence="2">
    <location>
        <begin position="107"/>
        <end position="204"/>
    </location>
</feature>
<sequence length="204" mass="22424">MGSSQLLVLGFVLVCVSVSAARFLRTSSPNYLGVEVEPAAAAAAAAPERGPSRKSTRQAAMFRAKQMQPVDDSLSWRFPEDPVDSVKETPVNFELRQPETDNRVAVRCGESRIQVEVSQDLLGLGKLIDPEDITLGGCSPTEIDDWAHVLVFEYELHNCGSKRVMTEDDLTYAFTLIYDPKVSDGSQITRSQSAVIGVECHYTR</sequence>
<keyword evidence="4" id="KW-1185">Reference proteome</keyword>
<dbReference type="PANTHER" id="PTHR11576:SF2">
    <property type="entry name" value="ZONA PELLUCIDA SPERM-BINDING PROTEIN 3"/>
    <property type="match status" value="1"/>
</dbReference>
<name>A0A4Z2HCP2_9TELE</name>
<dbReference type="GO" id="GO:0032190">
    <property type="term" value="F:acrosin binding"/>
    <property type="evidence" value="ECO:0007669"/>
    <property type="project" value="TreeGrafter"/>
</dbReference>
<dbReference type="GO" id="GO:0035803">
    <property type="term" value="P:egg coat formation"/>
    <property type="evidence" value="ECO:0007669"/>
    <property type="project" value="TreeGrafter"/>
</dbReference>
<evidence type="ECO:0000259" key="2">
    <source>
        <dbReference type="PROSITE" id="PS51034"/>
    </source>
</evidence>
<proteinExistence type="predicted"/>
<dbReference type="InterPro" id="IPR001507">
    <property type="entry name" value="ZP_dom"/>
</dbReference>
<dbReference type="OrthoDB" id="8880842at2759"/>
<organism evidence="3 4">
    <name type="scientific">Liparis tanakae</name>
    <name type="common">Tanaka's snailfish</name>
    <dbReference type="NCBI Taxonomy" id="230148"/>
    <lineage>
        <taxon>Eukaryota</taxon>
        <taxon>Metazoa</taxon>
        <taxon>Chordata</taxon>
        <taxon>Craniata</taxon>
        <taxon>Vertebrata</taxon>
        <taxon>Euteleostomi</taxon>
        <taxon>Actinopterygii</taxon>
        <taxon>Neopterygii</taxon>
        <taxon>Teleostei</taxon>
        <taxon>Neoteleostei</taxon>
        <taxon>Acanthomorphata</taxon>
        <taxon>Eupercaria</taxon>
        <taxon>Perciformes</taxon>
        <taxon>Cottioidei</taxon>
        <taxon>Cottales</taxon>
        <taxon>Liparidae</taxon>
        <taxon>Liparis</taxon>
    </lineage>
</organism>
<dbReference type="PANTHER" id="PTHR11576">
    <property type="entry name" value="ZONA PELLUCIDA SPERM-BINDING PROTEIN 3"/>
    <property type="match status" value="1"/>
</dbReference>
<evidence type="ECO:0000256" key="1">
    <source>
        <dbReference type="SAM" id="SignalP"/>
    </source>
</evidence>
<dbReference type="GO" id="GO:0031012">
    <property type="term" value="C:extracellular matrix"/>
    <property type="evidence" value="ECO:0007669"/>
    <property type="project" value="TreeGrafter"/>
</dbReference>
<dbReference type="Proteomes" id="UP000314294">
    <property type="component" value="Unassembled WGS sequence"/>
</dbReference>
<dbReference type="EMBL" id="SRLO01000268">
    <property type="protein sequence ID" value="TNN63657.1"/>
    <property type="molecule type" value="Genomic_DNA"/>
</dbReference>
<dbReference type="GO" id="GO:2000344">
    <property type="term" value="P:positive regulation of acrosome reaction"/>
    <property type="evidence" value="ECO:0007669"/>
    <property type="project" value="TreeGrafter"/>
</dbReference>
<evidence type="ECO:0000313" key="3">
    <source>
        <dbReference type="EMBL" id="TNN63657.1"/>
    </source>
</evidence>
<dbReference type="PROSITE" id="PS51034">
    <property type="entry name" value="ZP_2"/>
    <property type="match status" value="1"/>
</dbReference>
<dbReference type="AlphaFoldDB" id="A0A4Z2HCP2"/>